<accession>A0A367G554</accession>
<evidence type="ECO:0000313" key="3">
    <source>
        <dbReference type="Proteomes" id="UP000253208"/>
    </source>
</evidence>
<dbReference type="Pfam" id="PF12682">
    <property type="entry name" value="Flavodoxin_4"/>
    <property type="match status" value="1"/>
</dbReference>
<dbReference type="PROSITE" id="PS50902">
    <property type="entry name" value="FLAVODOXIN_LIKE"/>
    <property type="match status" value="1"/>
</dbReference>
<gene>
    <name evidence="2" type="ORF">C4886_02810</name>
</gene>
<feature type="domain" description="Flavodoxin-like" evidence="1">
    <location>
        <begin position="3"/>
        <end position="148"/>
    </location>
</feature>
<evidence type="ECO:0000259" key="1">
    <source>
        <dbReference type="PROSITE" id="PS50902"/>
    </source>
</evidence>
<dbReference type="PANTHER" id="PTHR39201">
    <property type="entry name" value="EXPORTED PROTEIN-RELATED"/>
    <property type="match status" value="1"/>
</dbReference>
<dbReference type="Gene3D" id="3.40.50.360">
    <property type="match status" value="1"/>
</dbReference>
<dbReference type="AlphaFoldDB" id="A0A367G554"/>
<proteinExistence type="predicted"/>
<name>A0A367G554_9FIRM</name>
<dbReference type="EMBL" id="PSQG01000003">
    <property type="protein sequence ID" value="RCH45765.1"/>
    <property type="molecule type" value="Genomic_DNA"/>
</dbReference>
<dbReference type="RefSeq" id="WP_114001645.1">
    <property type="nucleotide sequence ID" value="NZ_PSQG01000003.1"/>
</dbReference>
<reference evidence="2 3" key="1">
    <citation type="submission" date="2018-02" db="EMBL/GenBank/DDBJ databases">
        <title>Complete genome sequencing of Faecalibacterium prausnitzii strains isolated from the human gut.</title>
        <authorList>
            <person name="Fitzgerald B.C."/>
            <person name="Shkoporov A.N."/>
            <person name="Ross P.R."/>
            <person name="Hill C."/>
        </authorList>
    </citation>
    <scope>NUCLEOTIDE SEQUENCE [LARGE SCALE GENOMIC DNA]</scope>
    <source>
        <strain evidence="2 3">APC942/31-1</strain>
    </source>
</reference>
<protein>
    <submittedName>
        <fullName evidence="2">Flavodoxin</fullName>
    </submittedName>
</protein>
<evidence type="ECO:0000313" key="2">
    <source>
        <dbReference type="EMBL" id="RCH45765.1"/>
    </source>
</evidence>
<dbReference type="SUPFAM" id="SSF52218">
    <property type="entry name" value="Flavoproteins"/>
    <property type="match status" value="1"/>
</dbReference>
<dbReference type="PANTHER" id="PTHR39201:SF1">
    <property type="entry name" value="FLAVODOXIN-LIKE DOMAIN-CONTAINING PROTEIN"/>
    <property type="match status" value="1"/>
</dbReference>
<dbReference type="InterPro" id="IPR029039">
    <property type="entry name" value="Flavoprotein-like_sf"/>
</dbReference>
<sequence length="148" mass="16701">METLVIYFSQKGKTKEAAGRIAQLSGADLAEIKTHKSYRMSYRKTVFTSLKEILLNERPELDMEIPDISAYDRILIGSPIWCGTIPNAVFSFLDKVNLNGKKAAIFTTSGATEPQKIAVKIKKKYSAKWCRPFNANHATDENITDWLK</sequence>
<dbReference type="InterPro" id="IPR008254">
    <property type="entry name" value="Flavodoxin/NO_synth"/>
</dbReference>
<dbReference type="GO" id="GO:0010181">
    <property type="term" value="F:FMN binding"/>
    <property type="evidence" value="ECO:0007669"/>
    <property type="project" value="InterPro"/>
</dbReference>
<dbReference type="Proteomes" id="UP000253208">
    <property type="component" value="Unassembled WGS sequence"/>
</dbReference>
<organism evidence="2 3">
    <name type="scientific">Blautia obeum</name>
    <dbReference type="NCBI Taxonomy" id="40520"/>
    <lineage>
        <taxon>Bacteria</taxon>
        <taxon>Bacillati</taxon>
        <taxon>Bacillota</taxon>
        <taxon>Clostridia</taxon>
        <taxon>Lachnospirales</taxon>
        <taxon>Lachnospiraceae</taxon>
        <taxon>Blautia</taxon>
    </lineage>
</organism>
<dbReference type="GO" id="GO:0016651">
    <property type="term" value="F:oxidoreductase activity, acting on NAD(P)H"/>
    <property type="evidence" value="ECO:0007669"/>
    <property type="project" value="UniProtKB-ARBA"/>
</dbReference>
<comment type="caution">
    <text evidence="2">The sequence shown here is derived from an EMBL/GenBank/DDBJ whole genome shotgun (WGS) entry which is preliminary data.</text>
</comment>